<dbReference type="Proteomes" id="UP000231259">
    <property type="component" value="Unassembled WGS sequence"/>
</dbReference>
<sequence>MTNVIQLNLTPRLTSQEARLGALLASFAQDRRTGDDVFWLKENAEVLNILESTGTQVSPNALSAHQGFYNAVERRLSFFPQYYRFLLSITLDLEDLGMPGDKGAQLVDWAVAQGLAQAELSDLQRMEARRLMARRNRDPLPDDSGLNDRVRAFINRSETFTLPNKKAAYELTHAVFYLSAYGRCDPLLDAGARTSLHYAGLLAYLDQNADLLAEICIALDFAGEPAPALWTNWLARETHLYVVTRDDHASLNDDYHEFLVCHWHQALRGGPIFNAAIAPGRMRFDRSELRAAPLREMSECLFAMQEARSGDWSRMRGVMQDQLTPEAMRIVASAAEDAQFEAFFHGFARVDLAPASAAGIRLGALA</sequence>
<evidence type="ECO:0000313" key="1">
    <source>
        <dbReference type="EMBL" id="PIL20692.1"/>
    </source>
</evidence>
<proteinExistence type="predicted"/>
<organism evidence="1 2">
    <name type="scientific">Puniceibacterium antarcticum</name>
    <dbReference type="NCBI Taxonomy" id="1206336"/>
    <lineage>
        <taxon>Bacteria</taxon>
        <taxon>Pseudomonadati</taxon>
        <taxon>Pseudomonadota</taxon>
        <taxon>Alphaproteobacteria</taxon>
        <taxon>Rhodobacterales</taxon>
        <taxon>Paracoccaceae</taxon>
        <taxon>Puniceibacterium</taxon>
    </lineage>
</organism>
<reference evidence="1 2" key="1">
    <citation type="submission" date="2013-09" db="EMBL/GenBank/DDBJ databases">
        <title>Genome sequencing of Phaeobacter antarcticus sp. nov. SM1211.</title>
        <authorList>
            <person name="Zhang X.-Y."/>
            <person name="Liu C."/>
            <person name="Chen X.-L."/>
            <person name="Xie B.-B."/>
            <person name="Qin Q.-L."/>
            <person name="Rong J.-C."/>
            <person name="Zhang Y.-Z."/>
        </authorList>
    </citation>
    <scope>NUCLEOTIDE SEQUENCE [LARGE SCALE GENOMIC DNA]</scope>
    <source>
        <strain evidence="1 2">SM1211</strain>
    </source>
</reference>
<dbReference type="InterPro" id="IPR054197">
    <property type="entry name" value="DUF6902"/>
</dbReference>
<accession>A0A2G8RGP0</accession>
<dbReference type="RefSeq" id="WP_099910626.1">
    <property type="nucleotide sequence ID" value="NZ_AWWI01000060.1"/>
</dbReference>
<keyword evidence="2" id="KW-1185">Reference proteome</keyword>
<evidence type="ECO:0000313" key="2">
    <source>
        <dbReference type="Proteomes" id="UP000231259"/>
    </source>
</evidence>
<gene>
    <name evidence="1" type="ORF">P775_09190</name>
</gene>
<dbReference type="Pfam" id="PF21843">
    <property type="entry name" value="DUF6902"/>
    <property type="match status" value="1"/>
</dbReference>
<dbReference type="OrthoDB" id="7810029at2"/>
<dbReference type="EMBL" id="AWWI01000060">
    <property type="protein sequence ID" value="PIL20692.1"/>
    <property type="molecule type" value="Genomic_DNA"/>
</dbReference>
<dbReference type="AlphaFoldDB" id="A0A2G8RGP0"/>
<protein>
    <submittedName>
        <fullName evidence="1">Uncharacterized protein</fullName>
    </submittedName>
</protein>
<name>A0A2G8RGP0_9RHOB</name>
<comment type="caution">
    <text evidence="1">The sequence shown here is derived from an EMBL/GenBank/DDBJ whole genome shotgun (WGS) entry which is preliminary data.</text>
</comment>